<evidence type="ECO:0000313" key="2">
    <source>
        <dbReference type="EMBL" id="VDM46808.1"/>
    </source>
</evidence>
<protein>
    <submittedName>
        <fullName evidence="2">Uncharacterized protein</fullName>
    </submittedName>
</protein>
<feature type="compositionally biased region" description="Low complexity" evidence="1">
    <location>
        <begin position="57"/>
        <end position="70"/>
    </location>
</feature>
<accession>A0A3P7IGN5</accession>
<feature type="compositionally biased region" description="Polar residues" evidence="1">
    <location>
        <begin position="1"/>
        <end position="11"/>
    </location>
</feature>
<reference evidence="2" key="1">
    <citation type="submission" date="2018-11" db="EMBL/GenBank/DDBJ databases">
        <authorList>
            <consortium name="Pathogen Informatics"/>
        </authorList>
    </citation>
    <scope>NUCLEOTIDE SEQUENCE [LARGE SCALE GENOMIC DNA]</scope>
</reference>
<dbReference type="AlphaFoldDB" id="A0A3P7IGN5"/>
<feature type="region of interest" description="Disordered" evidence="1">
    <location>
        <begin position="1"/>
        <end position="98"/>
    </location>
</feature>
<organism evidence="2">
    <name type="scientific">Toxocara canis</name>
    <name type="common">Canine roundworm</name>
    <dbReference type="NCBI Taxonomy" id="6265"/>
    <lineage>
        <taxon>Eukaryota</taxon>
        <taxon>Metazoa</taxon>
        <taxon>Ecdysozoa</taxon>
        <taxon>Nematoda</taxon>
        <taxon>Chromadorea</taxon>
        <taxon>Rhabditida</taxon>
        <taxon>Spirurina</taxon>
        <taxon>Ascaridomorpha</taxon>
        <taxon>Ascaridoidea</taxon>
        <taxon>Toxocaridae</taxon>
        <taxon>Toxocara</taxon>
    </lineage>
</organism>
<gene>
    <name evidence="2" type="ORF">TCNE_LOCUS15487</name>
</gene>
<dbReference type="EMBL" id="UYWY01022902">
    <property type="protein sequence ID" value="VDM46808.1"/>
    <property type="molecule type" value="Genomic_DNA"/>
</dbReference>
<name>A0A3P7IGN5_TOXCA</name>
<sequence>MCRSRSPSRSVYSELPQLDGRSVGMFSSTPTSRPARPRDIRIMSASPIPRSPDQTPSKHSASSSRRTLSSGVNAQLTAMPVDEGPTMMTSTPNSKKMMVAPQPHYRSHHRERHDDSCRVTGDHGVVQRRQSAGAVVPTYNASQHLDNRRSYPRDSPMVVGPSGDQLFYVDDRSSRAKSGGDDLRVAVLEQRVRELEAAMIGNAQSPSTSAASASFIIPVIGTKEDWFKFFNKYLLSVYVCEGGRMVTSTPGQLVVTPTASSTQQLMAREIVDKEVEIERCCFALFIPSFLKTL</sequence>
<evidence type="ECO:0000256" key="1">
    <source>
        <dbReference type="SAM" id="MobiDB-lite"/>
    </source>
</evidence>
<proteinExistence type="predicted"/>